<dbReference type="PANTHER" id="PTHR33416">
    <property type="entry name" value="NUCLEAR PORE COMPLEX PROTEIN NUP1"/>
    <property type="match status" value="1"/>
</dbReference>
<dbReference type="GO" id="GO:0005635">
    <property type="term" value="C:nuclear envelope"/>
    <property type="evidence" value="ECO:0000318"/>
    <property type="project" value="GO_Central"/>
</dbReference>
<dbReference type="Proteomes" id="UP000091857">
    <property type="component" value="Chromosome 14"/>
</dbReference>
<feature type="region of interest" description="Disordered" evidence="1">
    <location>
        <begin position="1"/>
        <end position="50"/>
    </location>
</feature>
<protein>
    <recommendedName>
        <fullName evidence="4">Nuclear pore complex protein NUP1</fullName>
    </recommendedName>
</protein>
<feature type="compositionally biased region" description="Polar residues" evidence="1">
    <location>
        <begin position="7"/>
        <end position="16"/>
    </location>
</feature>
<feature type="compositionally biased region" description="Polar residues" evidence="1">
    <location>
        <begin position="136"/>
        <end position="148"/>
    </location>
</feature>
<organism evidence="2 3">
    <name type="scientific">Manihot esculenta</name>
    <name type="common">Cassava</name>
    <name type="synonym">Jatropha manihot</name>
    <dbReference type="NCBI Taxonomy" id="3983"/>
    <lineage>
        <taxon>Eukaryota</taxon>
        <taxon>Viridiplantae</taxon>
        <taxon>Streptophyta</taxon>
        <taxon>Embryophyta</taxon>
        <taxon>Tracheophyta</taxon>
        <taxon>Spermatophyta</taxon>
        <taxon>Magnoliopsida</taxon>
        <taxon>eudicotyledons</taxon>
        <taxon>Gunneridae</taxon>
        <taxon>Pentapetalae</taxon>
        <taxon>rosids</taxon>
        <taxon>fabids</taxon>
        <taxon>Malpighiales</taxon>
        <taxon>Euphorbiaceae</taxon>
        <taxon>Crotonoideae</taxon>
        <taxon>Manihoteae</taxon>
        <taxon>Manihot</taxon>
    </lineage>
</organism>
<feature type="region of interest" description="Disordered" evidence="1">
    <location>
        <begin position="480"/>
        <end position="499"/>
    </location>
</feature>
<proteinExistence type="predicted"/>
<evidence type="ECO:0000313" key="3">
    <source>
        <dbReference type="Proteomes" id="UP000091857"/>
    </source>
</evidence>
<dbReference type="PANTHER" id="PTHR33416:SF18">
    <property type="entry name" value="NUCLEOPORIN-LIKE PROTEIN"/>
    <property type="match status" value="1"/>
</dbReference>
<feature type="compositionally biased region" description="Polar residues" evidence="1">
    <location>
        <begin position="547"/>
        <end position="568"/>
    </location>
</feature>
<feature type="compositionally biased region" description="Polar residues" evidence="1">
    <location>
        <begin position="480"/>
        <end position="493"/>
    </location>
</feature>
<feature type="region of interest" description="Disordered" evidence="1">
    <location>
        <begin position="537"/>
        <end position="593"/>
    </location>
</feature>
<feature type="region of interest" description="Disordered" evidence="1">
    <location>
        <begin position="124"/>
        <end position="153"/>
    </location>
</feature>
<dbReference type="STRING" id="3983.A0A2C9ULE3"/>
<comment type="caution">
    <text evidence="2">The sequence shown here is derived from an EMBL/GenBank/DDBJ whole genome shotgun (WGS) entry which is preliminary data.</text>
</comment>
<dbReference type="AlphaFoldDB" id="A0A2C9ULE3"/>
<evidence type="ECO:0000256" key="1">
    <source>
        <dbReference type="SAM" id="MobiDB-lite"/>
    </source>
</evidence>
<dbReference type="Gramene" id="Manes.14G133500.1.v8.1">
    <property type="protein sequence ID" value="Manes.14G133500.1.v8.1.CDS"/>
    <property type="gene ID" value="Manes.14G133500.v8.1"/>
</dbReference>
<gene>
    <name evidence="2" type="ORF">MANES_14G133500v8</name>
</gene>
<dbReference type="GO" id="GO:0071763">
    <property type="term" value="P:nuclear membrane organization"/>
    <property type="evidence" value="ECO:0000318"/>
    <property type="project" value="GO_Central"/>
</dbReference>
<evidence type="ECO:0000313" key="2">
    <source>
        <dbReference type="EMBL" id="OAY31702.1"/>
    </source>
</evidence>
<dbReference type="OrthoDB" id="653151at2759"/>
<reference evidence="3" key="1">
    <citation type="journal article" date="2016" name="Nat. Biotechnol.">
        <title>Sequencing wild and cultivated cassava and related species reveals extensive interspecific hybridization and genetic diversity.</title>
        <authorList>
            <person name="Bredeson J.V."/>
            <person name="Lyons J.B."/>
            <person name="Prochnik S.E."/>
            <person name="Wu G.A."/>
            <person name="Ha C.M."/>
            <person name="Edsinger-Gonzales E."/>
            <person name="Grimwood J."/>
            <person name="Schmutz J."/>
            <person name="Rabbi I.Y."/>
            <person name="Egesi C."/>
            <person name="Nauluvula P."/>
            <person name="Lebot V."/>
            <person name="Ndunguru J."/>
            <person name="Mkamilo G."/>
            <person name="Bart R.S."/>
            <person name="Setter T.L."/>
            <person name="Gleadow R.M."/>
            <person name="Kulakow P."/>
            <person name="Ferguson M.E."/>
            <person name="Rounsley S."/>
            <person name="Rokhsar D.S."/>
        </authorList>
    </citation>
    <scope>NUCLEOTIDE SEQUENCE [LARGE SCALE GENOMIC DNA]</scope>
    <source>
        <strain evidence="3">cv. AM560-2</strain>
    </source>
</reference>
<sequence length="772" mass="84030">MEKRDSQTTSFASLASEQRGAGGKLRKPPSRRPLATPYARPPQNQEQRGRWLSKLVDPAFRLIAGGANLIFPSFFSKSPSVNALPFPSAGYGSQDLHTEVEQNASGDDVNFAWNHVESKATGVAGSSHVVDRSNSDSDFNGLKQNQKVDVSDPNGLSELEQLMKDKKFSRDEVNRLIEIINSRAIDPPEVERESKSISLTVGDLRRSTVALGFSGKSAEEKQEDLNRAIGGTSKIRERKYSNTISVDSREPANALENSRHIEEKHEELDRSPLLQLKAQLQDDVGTSPMEIARAYMENRTSEVGYGTHSLVSKDEGTIPSSEELVLKPFLPSPVPKSSPCWPGALVQDQRGYMTPQSQRGRIGLHNFPRTPYSRTIYSKSKSKLIPLQGNSDRNPKTIATPFQQAQNPFGQINSRGNAFNDGHGSVGPIRRLRNKVIAETPRGSAYFNSPQVENFSISESLFSTPKINFENGGTVSSVKFQSASSKPQSSEVSVPTVPPHSSLVARKILEHLERNPPTPKDKSAELRLATSWKKGQSSDLATIMPSKLNSPTQLGGLNSSEKSIQLHKNNPLEPVNGVTGDANNDTSASKMKVGTASKDGDYAAHSQDFRKLWDSQQMTVHEDVSNSKVLPNAAGSEVFGLHKKLPPQSSGTKPVLPSINVDKPNQRWTFSSDNSSGFTFPVSASSGVSSEPPTPSIMPLSSSIDLHQQNDGSSIPSYNFGTKRSTPALVFSFPSTSSVPVPDDVSDLKFNFGSEKTPRISFSSIGQGAICY</sequence>
<name>A0A2C9ULE3_MANES</name>
<dbReference type="OMA" id="KPSACWP"/>
<dbReference type="EMBL" id="CM004400">
    <property type="protein sequence ID" value="OAY31702.1"/>
    <property type="molecule type" value="Genomic_DNA"/>
</dbReference>
<keyword evidence="3" id="KW-1185">Reference proteome</keyword>
<evidence type="ECO:0008006" key="4">
    <source>
        <dbReference type="Google" id="ProtNLM"/>
    </source>
</evidence>
<accession>A0A2C9ULE3</accession>